<evidence type="ECO:0000256" key="1">
    <source>
        <dbReference type="SAM" id="MobiDB-lite"/>
    </source>
</evidence>
<dbReference type="AlphaFoldDB" id="M2WDW3"/>
<name>M2WDW3_9MICC</name>
<keyword evidence="3" id="KW-1185">Reference proteome</keyword>
<proteinExistence type="predicted"/>
<comment type="caution">
    <text evidence="2">The sequence shown here is derived from an EMBL/GenBank/DDBJ whole genome shotgun (WGS) entry which is preliminary data.</text>
</comment>
<evidence type="ECO:0000313" key="3">
    <source>
        <dbReference type="Proteomes" id="UP000009877"/>
    </source>
</evidence>
<gene>
    <name evidence="2" type="ORF">C884_02527</name>
</gene>
<organism evidence="2 3">
    <name type="scientific">Kocuria palustris PEL</name>
    <dbReference type="NCBI Taxonomy" id="1236550"/>
    <lineage>
        <taxon>Bacteria</taxon>
        <taxon>Bacillati</taxon>
        <taxon>Actinomycetota</taxon>
        <taxon>Actinomycetes</taxon>
        <taxon>Micrococcales</taxon>
        <taxon>Micrococcaceae</taxon>
        <taxon>Kocuria</taxon>
    </lineage>
</organism>
<feature type="compositionally biased region" description="Polar residues" evidence="1">
    <location>
        <begin position="1"/>
        <end position="18"/>
    </location>
</feature>
<dbReference type="EMBL" id="ANHZ02000009">
    <property type="protein sequence ID" value="EME36717.1"/>
    <property type="molecule type" value="Genomic_DNA"/>
</dbReference>
<reference evidence="2 3" key="1">
    <citation type="journal article" date="2014" name="Genome Announc.">
        <title>Draft Genome Sequence of Kocuria palustris PEL.</title>
        <authorList>
            <person name="Sharma G."/>
            <person name="Khatri I."/>
            <person name="Subramanian S."/>
        </authorList>
    </citation>
    <scope>NUCLEOTIDE SEQUENCE [LARGE SCALE GENOMIC DNA]</scope>
    <source>
        <strain evidence="2 3">PEL</strain>
    </source>
</reference>
<dbReference type="Proteomes" id="UP000009877">
    <property type="component" value="Unassembled WGS sequence"/>
</dbReference>
<evidence type="ECO:0000313" key="2">
    <source>
        <dbReference type="EMBL" id="EME36717.1"/>
    </source>
</evidence>
<dbReference type="RefSeq" id="WP_006214587.1">
    <property type="nucleotide sequence ID" value="NZ_ANHZ02000009.1"/>
</dbReference>
<protein>
    <submittedName>
        <fullName evidence="2">Uncharacterized protein</fullName>
    </submittedName>
</protein>
<accession>M2WDW3</accession>
<feature type="region of interest" description="Disordered" evidence="1">
    <location>
        <begin position="1"/>
        <end position="47"/>
    </location>
</feature>
<sequence length="222" mass="22711">MDVQVTADSDSDQLTITTAGIGGSALRTEPSDEAQDAPDGDIPLRELPPGVHVRIADLDDGEIVRTEVLTGGIAHTEALEEGEYAVGLVSVDSSGRISGLASSRVVVGESGGVISDPALDQSRGLSLEELEIDEGSAVAVLAEQEGAPGPAQWWLEGPGQQGSGRVDDDGRARLGEVADGTHTLILLEEDADAPGIAQRAASCRFGVSDGELTTPGQADGFS</sequence>